<dbReference type="EMBL" id="GBRH01166253">
    <property type="protein sequence ID" value="JAE31643.1"/>
    <property type="molecule type" value="Transcribed_RNA"/>
</dbReference>
<proteinExistence type="predicted"/>
<sequence>MPRLLSTSFLYTWKWEHFIPHVYVLSYNEHIIEQKHGLFCVIGKKKTQVPVKNSTNSIRTKLTQNSKIVSR</sequence>
<name>A0A0A9HFI1_ARUDO</name>
<dbReference type="AlphaFoldDB" id="A0A0A9HFI1"/>
<organism evidence="1">
    <name type="scientific">Arundo donax</name>
    <name type="common">Giant reed</name>
    <name type="synonym">Donax arundinaceus</name>
    <dbReference type="NCBI Taxonomy" id="35708"/>
    <lineage>
        <taxon>Eukaryota</taxon>
        <taxon>Viridiplantae</taxon>
        <taxon>Streptophyta</taxon>
        <taxon>Embryophyta</taxon>
        <taxon>Tracheophyta</taxon>
        <taxon>Spermatophyta</taxon>
        <taxon>Magnoliopsida</taxon>
        <taxon>Liliopsida</taxon>
        <taxon>Poales</taxon>
        <taxon>Poaceae</taxon>
        <taxon>PACMAD clade</taxon>
        <taxon>Arundinoideae</taxon>
        <taxon>Arundineae</taxon>
        <taxon>Arundo</taxon>
    </lineage>
</organism>
<evidence type="ECO:0000313" key="1">
    <source>
        <dbReference type="EMBL" id="JAE31643.1"/>
    </source>
</evidence>
<reference evidence="1" key="2">
    <citation type="journal article" date="2015" name="Data Brief">
        <title>Shoot transcriptome of the giant reed, Arundo donax.</title>
        <authorList>
            <person name="Barrero R.A."/>
            <person name="Guerrero F.D."/>
            <person name="Moolhuijzen P."/>
            <person name="Goolsby J.A."/>
            <person name="Tidwell J."/>
            <person name="Bellgard S.E."/>
            <person name="Bellgard M.I."/>
        </authorList>
    </citation>
    <scope>NUCLEOTIDE SEQUENCE</scope>
    <source>
        <tissue evidence="1">Shoot tissue taken approximately 20 cm above the soil surface</tissue>
    </source>
</reference>
<accession>A0A0A9HFI1</accession>
<protein>
    <submittedName>
        <fullName evidence="1">Uncharacterized protein</fullName>
    </submittedName>
</protein>
<reference evidence="1" key="1">
    <citation type="submission" date="2014-09" db="EMBL/GenBank/DDBJ databases">
        <authorList>
            <person name="Magalhaes I.L.F."/>
            <person name="Oliveira U."/>
            <person name="Santos F.R."/>
            <person name="Vidigal T.H.D.A."/>
            <person name="Brescovit A.D."/>
            <person name="Santos A.J."/>
        </authorList>
    </citation>
    <scope>NUCLEOTIDE SEQUENCE</scope>
    <source>
        <tissue evidence="1">Shoot tissue taken approximately 20 cm above the soil surface</tissue>
    </source>
</reference>